<dbReference type="GO" id="GO:0043328">
    <property type="term" value="P:protein transport to vacuole involved in ubiquitin-dependent protein catabolic process via the multivesicular body sorting pathway"/>
    <property type="evidence" value="ECO:0007669"/>
    <property type="project" value="InterPro"/>
</dbReference>
<sequence length="161" mass="18468">MLLVVRRGNRQSKDVVKALRKRIAHKNPKVQLLALTLLETAIKNCGDIFHMHVAERDLLHEMVKLVKKKSDQRVKDKILVLIDTWQEALGGPRSRYPQFYAAYHELVRAGAQFPKRSERPAPLFNGQSEAAKSMRSPDQRDEAESSAGNDFPALRICFWTY</sequence>
<dbReference type="PANTHER" id="PTHR45898:SF7">
    <property type="entry name" value="OS01G0229200 PROTEIN"/>
    <property type="match status" value="1"/>
</dbReference>
<dbReference type="AlphaFoldDB" id="M7ZYH2"/>
<dbReference type="InterPro" id="IPR002014">
    <property type="entry name" value="VHS_dom"/>
</dbReference>
<dbReference type="GO" id="GO:0035091">
    <property type="term" value="F:phosphatidylinositol binding"/>
    <property type="evidence" value="ECO:0007669"/>
    <property type="project" value="InterPro"/>
</dbReference>
<comment type="similarity">
    <text evidence="1">Belongs to the TOM1 family.</text>
</comment>
<evidence type="ECO:0000256" key="1">
    <source>
        <dbReference type="ARBA" id="ARBA00007708"/>
    </source>
</evidence>
<dbReference type="GO" id="GO:0043130">
    <property type="term" value="F:ubiquitin binding"/>
    <property type="evidence" value="ECO:0007669"/>
    <property type="project" value="InterPro"/>
</dbReference>
<dbReference type="SMART" id="SM00288">
    <property type="entry name" value="VHS"/>
    <property type="match status" value="1"/>
</dbReference>
<keyword evidence="2" id="KW-0808">Transferase</keyword>
<dbReference type="EMBL" id="KD198222">
    <property type="protein sequence ID" value="EMS53164.1"/>
    <property type="molecule type" value="Genomic_DNA"/>
</dbReference>
<dbReference type="SUPFAM" id="SSF48464">
    <property type="entry name" value="ENTH/VHS domain"/>
    <property type="match status" value="1"/>
</dbReference>
<gene>
    <name evidence="2" type="ORF">TRIUR3_23229</name>
</gene>
<dbReference type="InterPro" id="IPR044836">
    <property type="entry name" value="TOL_plant"/>
</dbReference>
<evidence type="ECO:0000313" key="2">
    <source>
        <dbReference type="EMBL" id="EMS53164.1"/>
    </source>
</evidence>
<name>M7ZYH2_TRIUA</name>
<dbReference type="Pfam" id="PF00790">
    <property type="entry name" value="VHS"/>
    <property type="match status" value="1"/>
</dbReference>
<dbReference type="eggNOG" id="KOG1087">
    <property type="taxonomic scope" value="Eukaryota"/>
</dbReference>
<proteinExistence type="inferred from homology"/>
<organism evidence="2">
    <name type="scientific">Triticum urartu</name>
    <name type="common">Red wild einkorn</name>
    <name type="synonym">Crithodium urartu</name>
    <dbReference type="NCBI Taxonomy" id="4572"/>
    <lineage>
        <taxon>Eukaryota</taxon>
        <taxon>Viridiplantae</taxon>
        <taxon>Streptophyta</taxon>
        <taxon>Embryophyta</taxon>
        <taxon>Tracheophyta</taxon>
        <taxon>Spermatophyta</taxon>
        <taxon>Magnoliopsida</taxon>
        <taxon>Liliopsida</taxon>
        <taxon>Poales</taxon>
        <taxon>Poaceae</taxon>
        <taxon>BOP clade</taxon>
        <taxon>Pooideae</taxon>
        <taxon>Triticodae</taxon>
        <taxon>Triticeae</taxon>
        <taxon>Triticinae</taxon>
        <taxon>Triticum</taxon>
    </lineage>
</organism>
<dbReference type="InterPro" id="IPR008942">
    <property type="entry name" value="ENTH_VHS"/>
</dbReference>
<dbReference type="STRING" id="4572.M7ZYH2"/>
<dbReference type="Gene3D" id="1.25.40.90">
    <property type="match status" value="1"/>
</dbReference>
<reference evidence="2" key="1">
    <citation type="journal article" date="2013" name="Nature">
        <title>Draft genome of the wheat A-genome progenitor Triticum urartu.</title>
        <authorList>
            <person name="Ling H.Q."/>
            <person name="Zhao S."/>
            <person name="Liu D."/>
            <person name="Wang J."/>
            <person name="Sun H."/>
            <person name="Zhang C."/>
            <person name="Fan H."/>
            <person name="Li D."/>
            <person name="Dong L."/>
            <person name="Tao Y."/>
            <person name="Gao C."/>
            <person name="Wu H."/>
            <person name="Li Y."/>
            <person name="Cui Y."/>
            <person name="Guo X."/>
            <person name="Zheng S."/>
            <person name="Wang B."/>
            <person name="Yu K."/>
            <person name="Liang Q."/>
            <person name="Yang W."/>
            <person name="Lou X."/>
            <person name="Chen J."/>
            <person name="Feng M."/>
            <person name="Jian J."/>
            <person name="Zhang X."/>
            <person name="Luo G."/>
            <person name="Jiang Y."/>
            <person name="Liu J."/>
            <person name="Wang Z."/>
            <person name="Sha Y."/>
            <person name="Zhang B."/>
            <person name="Wu H."/>
            <person name="Tang D."/>
            <person name="Shen Q."/>
            <person name="Xue P."/>
            <person name="Zou S."/>
            <person name="Wang X."/>
            <person name="Liu X."/>
            <person name="Wang F."/>
            <person name="Yang Y."/>
            <person name="An X."/>
            <person name="Dong Z."/>
            <person name="Zhang K."/>
            <person name="Zhang X."/>
            <person name="Luo M.C."/>
            <person name="Dvorak J."/>
            <person name="Tong Y."/>
            <person name="Wang J."/>
            <person name="Yang H."/>
            <person name="Li Z."/>
            <person name="Wang D."/>
            <person name="Zhang A."/>
            <person name="Wang J."/>
        </authorList>
    </citation>
    <scope>NUCLEOTIDE SEQUENCE</scope>
</reference>
<accession>M7ZYH2</accession>
<protein>
    <submittedName>
        <fullName evidence="2">Hepatocyte growth factor-regulated tyrosine kinase substrate</fullName>
    </submittedName>
</protein>
<dbReference type="PANTHER" id="PTHR45898">
    <property type="entry name" value="TOM1-LIKE PROTEIN"/>
    <property type="match status" value="1"/>
</dbReference>
<keyword evidence="2" id="KW-0418">Kinase</keyword>
<dbReference type="GO" id="GO:0016301">
    <property type="term" value="F:kinase activity"/>
    <property type="evidence" value="ECO:0007669"/>
    <property type="project" value="UniProtKB-KW"/>
</dbReference>
<dbReference type="CDD" id="cd03561">
    <property type="entry name" value="VHS"/>
    <property type="match status" value="1"/>
</dbReference>
<dbReference type="PROSITE" id="PS50179">
    <property type="entry name" value="VHS"/>
    <property type="match status" value="1"/>
</dbReference>